<dbReference type="InterPro" id="IPR003428">
    <property type="entry name" value="MAM33"/>
</dbReference>
<dbReference type="eggNOG" id="KOG4450">
    <property type="taxonomic scope" value="Eukaryota"/>
</dbReference>
<comment type="similarity">
    <text evidence="2 4">Belongs to the gamma-glutamylcyclotransferase family.</text>
</comment>
<proteinExistence type="inferred from homology"/>
<dbReference type="GO" id="GO:0005759">
    <property type="term" value="C:mitochondrial matrix"/>
    <property type="evidence" value="ECO:0007669"/>
    <property type="project" value="InterPro"/>
</dbReference>
<feature type="domain" description="Gamma-glutamylcyclotransferase AIG2-like" evidence="5">
    <location>
        <begin position="77"/>
        <end position="187"/>
    </location>
</feature>
<comment type="function">
    <text evidence="1">Putative gamma-glutamylcyclotransferase.</text>
</comment>
<dbReference type="InterPro" id="IPR039126">
    <property type="entry name" value="GGACT"/>
</dbReference>
<dbReference type="PANTHER" id="PTHR12510:SF5">
    <property type="entry name" value="GAMMA-GLUTAMYLCYCLOTRANSFERASE FAMILY PROTEIN"/>
    <property type="match status" value="1"/>
</dbReference>
<dbReference type="Pfam" id="PF06094">
    <property type="entry name" value="GGACT"/>
    <property type="match status" value="1"/>
</dbReference>
<dbReference type="SUPFAM" id="SSF110857">
    <property type="entry name" value="Gamma-glutamyl cyclotransferase-like"/>
    <property type="match status" value="1"/>
</dbReference>
<dbReference type="GO" id="GO:0005829">
    <property type="term" value="C:cytosol"/>
    <property type="evidence" value="ECO:0007669"/>
    <property type="project" value="TreeGrafter"/>
</dbReference>
<accession>A0A0E0IY45</accession>
<dbReference type="PANTHER" id="PTHR12510">
    <property type="entry name" value="TROPONIN C-AKIN-1 PROTEIN"/>
    <property type="match status" value="1"/>
</dbReference>
<evidence type="ECO:0000313" key="6">
    <source>
        <dbReference type="EnsemblPlants" id="ONIVA11G02830.1"/>
    </source>
</evidence>
<evidence type="ECO:0000313" key="7">
    <source>
        <dbReference type="Proteomes" id="UP000006591"/>
    </source>
</evidence>
<dbReference type="CDD" id="cd06661">
    <property type="entry name" value="GGCT_like"/>
    <property type="match status" value="1"/>
</dbReference>
<evidence type="ECO:0000259" key="5">
    <source>
        <dbReference type="Pfam" id="PF06094"/>
    </source>
</evidence>
<dbReference type="SUPFAM" id="SSF54529">
    <property type="entry name" value="Mitochondrial glycoprotein MAM33-like"/>
    <property type="match status" value="1"/>
</dbReference>
<dbReference type="InterPro" id="IPR009288">
    <property type="entry name" value="AIG2-like_dom"/>
</dbReference>
<name>A0A0E0IY45_ORYNI</name>
<evidence type="ECO:0000256" key="2">
    <source>
        <dbReference type="ARBA" id="ARBA00008861"/>
    </source>
</evidence>
<evidence type="ECO:0000256" key="1">
    <source>
        <dbReference type="ARBA" id="ARBA00002782"/>
    </source>
</evidence>
<dbReference type="Gramene" id="ONIVA11G02830.1">
    <property type="protein sequence ID" value="ONIVA11G02830.1"/>
    <property type="gene ID" value="ONIVA11G02830"/>
</dbReference>
<protein>
    <recommendedName>
        <fullName evidence="4">Gamma-glutamylcyclotransferase family protein</fullName>
    </recommendedName>
</protein>
<dbReference type="InterPro" id="IPR013024">
    <property type="entry name" value="GGCT-like"/>
</dbReference>
<dbReference type="EnsemblPlants" id="ONIVA11G02830.1">
    <property type="protein sequence ID" value="ONIVA11G02830.1"/>
    <property type="gene ID" value="ONIVA11G02830"/>
</dbReference>
<keyword evidence="7" id="KW-1185">Reference proteome</keyword>
<dbReference type="Proteomes" id="UP000006591">
    <property type="component" value="Chromosome 11"/>
</dbReference>
<organism evidence="6">
    <name type="scientific">Oryza nivara</name>
    <name type="common">Indian wild rice</name>
    <name type="synonym">Oryza sativa f. spontanea</name>
    <dbReference type="NCBI Taxonomy" id="4536"/>
    <lineage>
        <taxon>Eukaryota</taxon>
        <taxon>Viridiplantae</taxon>
        <taxon>Streptophyta</taxon>
        <taxon>Embryophyta</taxon>
        <taxon>Tracheophyta</taxon>
        <taxon>Spermatophyta</taxon>
        <taxon>Magnoliopsida</taxon>
        <taxon>Liliopsida</taxon>
        <taxon>Poales</taxon>
        <taxon>Poaceae</taxon>
        <taxon>BOP clade</taxon>
        <taxon>Oryzoideae</taxon>
        <taxon>Oryzeae</taxon>
        <taxon>Oryzinae</taxon>
        <taxon>Oryza</taxon>
    </lineage>
</organism>
<reference evidence="6" key="2">
    <citation type="submission" date="2018-04" db="EMBL/GenBank/DDBJ databases">
        <title>OnivRS2 (Oryza nivara Reference Sequence Version 2).</title>
        <authorList>
            <person name="Zhang J."/>
            <person name="Kudrna D."/>
            <person name="Lee S."/>
            <person name="Talag J."/>
            <person name="Rajasekar S."/>
            <person name="Welchert J."/>
            <person name="Hsing Y.-I."/>
            <person name="Wing R.A."/>
        </authorList>
    </citation>
    <scope>NUCLEOTIDE SEQUENCE [LARGE SCALE GENOMIC DNA]</scope>
    <source>
        <strain evidence="6">SL10</strain>
    </source>
</reference>
<dbReference type="AlphaFoldDB" id="A0A0E0IY45"/>
<dbReference type="FunFam" id="3.10.490.10:FF:000012">
    <property type="entry name" value="AIG2-like (Avirulence induced gene) family protein"/>
    <property type="match status" value="1"/>
</dbReference>
<dbReference type="InterPro" id="IPR036561">
    <property type="entry name" value="MAM33_sf"/>
</dbReference>
<evidence type="ECO:0000256" key="4">
    <source>
        <dbReference type="RuleBase" id="RU367036"/>
    </source>
</evidence>
<reference evidence="6" key="1">
    <citation type="submission" date="2015-04" db="UniProtKB">
        <authorList>
            <consortium name="EnsemblPlants"/>
        </authorList>
    </citation>
    <scope>IDENTIFICATION</scope>
    <source>
        <strain evidence="6">SL10</strain>
    </source>
</reference>
<dbReference type="STRING" id="4536.A0A0E0IY45"/>
<dbReference type="InterPro" id="IPR036568">
    <property type="entry name" value="GGCT-like_sf"/>
</dbReference>
<sequence>MAMVKGVTTGDQAAAVSPLAIRVAVSPAIRAASVAALSSLSTQPKEPKASLAPPAPPLATTGAARLFLLGVEAATMVFVYGTLKRGFPNHPLLAASGSPLVGAASTATPASLVVGPYSVPFLLPRPSSSSGSHLVSGELYAVSPRALVDLDALEGTHLGVYERRKVTVVVEGGSGEVVEAEAYFAHTSYMEALWLRCGGEAAEIGEYTMEHAAKDLDPQLQVALKGYLVARGVNSKLASSLHHHLVEKERWQYMNWLKTLEDMFSHHLVEKERWQYMNWLKTLEDMFSKDH</sequence>
<feature type="active site" description="Proton acceptor" evidence="3">
    <location>
        <position position="154"/>
    </location>
</feature>
<dbReference type="Pfam" id="PF02330">
    <property type="entry name" value="MAM33"/>
    <property type="match status" value="1"/>
</dbReference>
<dbReference type="Gene3D" id="3.10.490.10">
    <property type="entry name" value="Gamma-glutamyl cyclotransferase-like"/>
    <property type="match status" value="1"/>
</dbReference>
<dbReference type="GO" id="GO:0061929">
    <property type="term" value="F:gamma-glutamylaminecyclotransferase activity"/>
    <property type="evidence" value="ECO:0007669"/>
    <property type="project" value="InterPro"/>
</dbReference>
<evidence type="ECO:0000256" key="3">
    <source>
        <dbReference type="PIRSR" id="PIRSR639126-1"/>
    </source>
</evidence>